<proteinExistence type="predicted"/>
<evidence type="ECO:0000313" key="2">
    <source>
        <dbReference type="EMBL" id="NJB69222.1"/>
    </source>
</evidence>
<organism evidence="2 3">
    <name type="scientific">Desulfobaculum xiamenense</name>
    <dbReference type="NCBI Taxonomy" id="995050"/>
    <lineage>
        <taxon>Bacteria</taxon>
        <taxon>Pseudomonadati</taxon>
        <taxon>Thermodesulfobacteriota</taxon>
        <taxon>Desulfovibrionia</taxon>
        <taxon>Desulfovibrionales</taxon>
        <taxon>Desulfovibrionaceae</taxon>
        <taxon>Desulfobaculum</taxon>
    </lineage>
</organism>
<dbReference type="RefSeq" id="WP_167942311.1">
    <property type="nucleotide sequence ID" value="NZ_JAATJA010000004.1"/>
</dbReference>
<keyword evidence="3" id="KW-1185">Reference proteome</keyword>
<name>A0A846QRS3_9BACT</name>
<dbReference type="Proteomes" id="UP000580856">
    <property type="component" value="Unassembled WGS sequence"/>
</dbReference>
<protein>
    <submittedName>
        <fullName evidence="2">Uncharacterized protein</fullName>
    </submittedName>
</protein>
<keyword evidence="1" id="KW-0472">Membrane</keyword>
<feature type="transmembrane region" description="Helical" evidence="1">
    <location>
        <begin position="369"/>
        <end position="388"/>
    </location>
</feature>
<evidence type="ECO:0000256" key="1">
    <source>
        <dbReference type="SAM" id="Phobius"/>
    </source>
</evidence>
<gene>
    <name evidence="2" type="ORF">GGQ74_002919</name>
</gene>
<feature type="transmembrane region" description="Helical" evidence="1">
    <location>
        <begin position="395"/>
        <end position="413"/>
    </location>
</feature>
<accession>A0A846QRS3</accession>
<evidence type="ECO:0000313" key="3">
    <source>
        <dbReference type="Proteomes" id="UP000580856"/>
    </source>
</evidence>
<reference evidence="2 3" key="1">
    <citation type="submission" date="2020-03" db="EMBL/GenBank/DDBJ databases">
        <title>Genomic Encyclopedia of Type Strains, Phase IV (KMG-IV): sequencing the most valuable type-strain genomes for metagenomic binning, comparative biology and taxonomic classification.</title>
        <authorList>
            <person name="Goeker M."/>
        </authorList>
    </citation>
    <scope>NUCLEOTIDE SEQUENCE [LARGE SCALE GENOMIC DNA]</scope>
    <source>
        <strain evidence="2 3">DSM 24233</strain>
    </source>
</reference>
<feature type="transmembrane region" description="Helical" evidence="1">
    <location>
        <begin position="196"/>
        <end position="223"/>
    </location>
</feature>
<sequence>MTAAGMGIRRALRAALWVGLALASLAASFLYAYEPTIDTPNTADETMSMTMALTGFRHGHPSFGYLADGEPRRMPPAVLMPLTQYLYGALMDVTPPMERIPRARLVARVLNACALFLCLAAVCVAVPRPLRVADVSVAVVGCACVGYMFLFLRSFCYVGSSARYDAAGLAAVSVLALMTARFMACAGRGRLAAVGLWAGLCAVINHIPFLIGMAGYAALWALWLWRGRMRGWRVLFREFAWGNAVAAAGCGVGALVAARLLLDIDFDAGGRIAVDGLAGMLGERVADVWNSGLFGYLRRIWQVRTADMMSAAWGAGLALAVERLVRRRFVRAGDDAPPGAGRTAESLTLLVLWPAGVALAARAMPDPRFTYEAMLLAAVVPVSFVALVRSRGNGLLRVILAVMLAVVLVMLHSKHDLGFRANFPGEHPVAEGFRGYARAADWNMPDVRRNHVRAAHLRAMLRIVDAEGGGVLAFDPMLALLDGGGRRFFYLWDTVPVGDDARVLALFMRRHGVRLVAVTPAGGATWLEPVGLPRVERLLLDADGSAPVTLGEVDGERIVAQLVRETRSDDPELADETYAYSHEPSTPVRVFAVQAQPVAEGGR</sequence>
<feature type="transmembrane region" description="Helical" evidence="1">
    <location>
        <begin position="133"/>
        <end position="152"/>
    </location>
</feature>
<feature type="transmembrane region" description="Helical" evidence="1">
    <location>
        <begin position="244"/>
        <end position="262"/>
    </location>
</feature>
<keyword evidence="1" id="KW-0812">Transmembrane</keyword>
<comment type="caution">
    <text evidence="2">The sequence shown here is derived from an EMBL/GenBank/DDBJ whole genome shotgun (WGS) entry which is preliminary data.</text>
</comment>
<dbReference type="AlphaFoldDB" id="A0A846QRS3"/>
<keyword evidence="1" id="KW-1133">Transmembrane helix</keyword>
<feature type="transmembrane region" description="Helical" evidence="1">
    <location>
        <begin position="105"/>
        <end position="127"/>
    </location>
</feature>
<dbReference type="EMBL" id="JAATJA010000004">
    <property type="protein sequence ID" value="NJB69222.1"/>
    <property type="molecule type" value="Genomic_DNA"/>
</dbReference>
<feature type="transmembrane region" description="Helical" evidence="1">
    <location>
        <begin position="164"/>
        <end position="184"/>
    </location>
</feature>